<evidence type="ECO:0000313" key="4">
    <source>
        <dbReference type="EMBL" id="KAK5707506.1"/>
    </source>
</evidence>
<dbReference type="PROSITE" id="PS51340">
    <property type="entry name" value="MOSC"/>
    <property type="match status" value="1"/>
</dbReference>
<feature type="region of interest" description="Disordered" evidence="1">
    <location>
        <begin position="86"/>
        <end position="108"/>
    </location>
</feature>
<dbReference type="SUPFAM" id="SSF50800">
    <property type="entry name" value="PK beta-barrel domain-like"/>
    <property type="match status" value="1"/>
</dbReference>
<dbReference type="EMBL" id="JAVRQU010000001">
    <property type="protein sequence ID" value="KAK5707506.1"/>
    <property type="molecule type" value="Genomic_DNA"/>
</dbReference>
<feature type="transmembrane region" description="Helical" evidence="2">
    <location>
        <begin position="57"/>
        <end position="76"/>
    </location>
</feature>
<keyword evidence="2" id="KW-1133">Transmembrane helix</keyword>
<dbReference type="Proteomes" id="UP001310594">
    <property type="component" value="Unassembled WGS sequence"/>
</dbReference>
<evidence type="ECO:0000259" key="3">
    <source>
        <dbReference type="PROSITE" id="PS51340"/>
    </source>
</evidence>
<reference evidence="4" key="1">
    <citation type="submission" date="2023-08" db="EMBL/GenBank/DDBJ databases">
        <title>Black Yeasts Isolated from many extreme environments.</title>
        <authorList>
            <person name="Coleine C."/>
            <person name="Stajich J.E."/>
            <person name="Selbmann L."/>
        </authorList>
    </citation>
    <scope>NUCLEOTIDE SEQUENCE</scope>
    <source>
        <strain evidence="4">CCFEE 5810</strain>
    </source>
</reference>
<evidence type="ECO:0000256" key="1">
    <source>
        <dbReference type="SAM" id="MobiDB-lite"/>
    </source>
</evidence>
<sequence>MTSTAEGFQQLGKSVFGFGQRLIQDISQNGPHVIYYRIRDFDLAVAIREWDMPAVQLSLIMLITVFVGFISMAVLANIRPTPVAPGPGGENRAIGTGSVAQPKEGAPPIPPPTEVISLRVYPIKSCRGFEVDSSRLKKSGLLLDRNWMFVDKADNKFMTIRSDASMTLIDTKIVEGTGEFKGAQMLEISIHGTDGRVAIPAFPSKQWLEANTKLSTVEIWEAETDGYEYGSEINKIFCDYFRKDVALIYKGPTARNIAVNGSVDLYGKETPHMFADVMSLQVASEASIKDLNKHLQARAKQDPTITDLTIERFRPNIIVRGRDSHPWEEDTWKRIRLTTTIPNEEALYKIDLDVVARCARCQVPNVNPDTAEKHAHQPWDELMKFRRVDKGGVAKYKPCFGMLCVPKNEGKIQVGAKLEVLETTDKHLYNTAKFEDL</sequence>
<dbReference type="InterPro" id="IPR005302">
    <property type="entry name" value="MoCF_Sase_C"/>
</dbReference>
<comment type="caution">
    <text evidence="4">The sequence shown here is derived from an EMBL/GenBank/DDBJ whole genome shotgun (WGS) entry which is preliminary data.</text>
</comment>
<protein>
    <recommendedName>
        <fullName evidence="3">MOSC domain-containing protein</fullName>
    </recommendedName>
</protein>
<dbReference type="AlphaFoldDB" id="A0AAN7WQX6"/>
<dbReference type="Pfam" id="PF03476">
    <property type="entry name" value="MOSC_N"/>
    <property type="match status" value="1"/>
</dbReference>
<keyword evidence="2" id="KW-0812">Transmembrane</keyword>
<dbReference type="PANTHER" id="PTHR14237">
    <property type="entry name" value="MOLYBDOPTERIN COFACTOR SULFURASE MOSC"/>
    <property type="match status" value="1"/>
</dbReference>
<dbReference type="GO" id="GO:0003824">
    <property type="term" value="F:catalytic activity"/>
    <property type="evidence" value="ECO:0007669"/>
    <property type="project" value="InterPro"/>
</dbReference>
<dbReference type="SUPFAM" id="SSF141673">
    <property type="entry name" value="MOSC N-terminal domain-like"/>
    <property type="match status" value="1"/>
</dbReference>
<dbReference type="InterPro" id="IPR011037">
    <property type="entry name" value="Pyrv_Knase-like_insert_dom_sf"/>
</dbReference>
<evidence type="ECO:0000256" key="2">
    <source>
        <dbReference type="SAM" id="Phobius"/>
    </source>
</evidence>
<dbReference type="GO" id="GO:0030170">
    <property type="term" value="F:pyridoxal phosphate binding"/>
    <property type="evidence" value="ECO:0007669"/>
    <property type="project" value="InterPro"/>
</dbReference>
<organism evidence="4 5">
    <name type="scientific">Elasticomyces elasticus</name>
    <dbReference type="NCBI Taxonomy" id="574655"/>
    <lineage>
        <taxon>Eukaryota</taxon>
        <taxon>Fungi</taxon>
        <taxon>Dikarya</taxon>
        <taxon>Ascomycota</taxon>
        <taxon>Pezizomycotina</taxon>
        <taxon>Dothideomycetes</taxon>
        <taxon>Dothideomycetidae</taxon>
        <taxon>Mycosphaerellales</taxon>
        <taxon>Teratosphaeriaceae</taxon>
        <taxon>Elasticomyces</taxon>
    </lineage>
</organism>
<feature type="domain" description="MOSC" evidence="3">
    <location>
        <begin position="251"/>
        <end position="421"/>
    </location>
</feature>
<keyword evidence="2" id="KW-0472">Membrane</keyword>
<dbReference type="PANTHER" id="PTHR14237:SF19">
    <property type="entry name" value="MITOCHONDRIAL AMIDOXIME REDUCING COMPONENT 1"/>
    <property type="match status" value="1"/>
</dbReference>
<gene>
    <name evidence="4" type="ORF">LTR97_000040</name>
</gene>
<name>A0AAN7WQX6_9PEZI</name>
<dbReference type="Pfam" id="PF03473">
    <property type="entry name" value="MOSC"/>
    <property type="match status" value="1"/>
</dbReference>
<dbReference type="GO" id="GO:0030151">
    <property type="term" value="F:molybdenum ion binding"/>
    <property type="evidence" value="ECO:0007669"/>
    <property type="project" value="InterPro"/>
</dbReference>
<evidence type="ECO:0000313" key="5">
    <source>
        <dbReference type="Proteomes" id="UP001310594"/>
    </source>
</evidence>
<dbReference type="InterPro" id="IPR005303">
    <property type="entry name" value="MOCOS_middle"/>
</dbReference>
<proteinExistence type="predicted"/>
<accession>A0AAN7WQX6</accession>